<protein>
    <submittedName>
        <fullName evidence="2">Histone deacetylase complex subunit Sap18</fullName>
    </submittedName>
</protein>
<evidence type="ECO:0000313" key="3">
    <source>
        <dbReference type="Proteomes" id="UP001212411"/>
    </source>
</evidence>
<dbReference type="GeneID" id="80878328"/>
<dbReference type="GO" id="GO:0005634">
    <property type="term" value="C:nucleus"/>
    <property type="evidence" value="ECO:0007669"/>
    <property type="project" value="TreeGrafter"/>
</dbReference>
<proteinExistence type="inferred from homology"/>
<evidence type="ECO:0000313" key="2">
    <source>
        <dbReference type="EMBL" id="WBW74903.1"/>
    </source>
</evidence>
<dbReference type="InterPro" id="IPR010516">
    <property type="entry name" value="SAP18"/>
</dbReference>
<dbReference type="PANTHER" id="PTHR13082:SF0">
    <property type="entry name" value="HISTONE DEACETYLASE COMPLEX SUBUNIT SAP18"/>
    <property type="match status" value="1"/>
</dbReference>
<dbReference type="KEGG" id="som:SOMG_04862"/>
<reference evidence="2 3" key="1">
    <citation type="journal article" date="2023" name="G3 (Bethesda)">
        <title>A high-quality reference genome for the fission yeast Schizosaccharomyces osmophilus.</title>
        <authorList>
            <person name="Jia G.S."/>
            <person name="Zhang W.C."/>
            <person name="Liang Y."/>
            <person name="Liu X.H."/>
            <person name="Rhind N."/>
            <person name="Pidoux A."/>
            <person name="Brysch-Herzberg M."/>
            <person name="Du L.L."/>
        </authorList>
    </citation>
    <scope>NUCLEOTIDE SEQUENCE [LARGE SCALE GENOMIC DNA]</scope>
    <source>
        <strain evidence="2 3">CBS 15793</strain>
    </source>
</reference>
<dbReference type="PANTHER" id="PTHR13082">
    <property type="entry name" value="SAP18"/>
    <property type="match status" value="1"/>
</dbReference>
<comment type="similarity">
    <text evidence="1">Belongs to the SAP18 family.</text>
</comment>
<dbReference type="AlphaFoldDB" id="A0AAE9WIE5"/>
<name>A0AAE9WIE5_9SCHI</name>
<organism evidence="2 3">
    <name type="scientific">Schizosaccharomyces osmophilus</name>
    <dbReference type="NCBI Taxonomy" id="2545709"/>
    <lineage>
        <taxon>Eukaryota</taxon>
        <taxon>Fungi</taxon>
        <taxon>Dikarya</taxon>
        <taxon>Ascomycota</taxon>
        <taxon>Taphrinomycotina</taxon>
        <taxon>Schizosaccharomycetes</taxon>
        <taxon>Schizosaccharomycetales</taxon>
        <taxon>Schizosaccharomycetaceae</taxon>
        <taxon>Schizosaccharomyces</taxon>
    </lineage>
</organism>
<dbReference type="InterPro" id="IPR042534">
    <property type="entry name" value="SAP18_sf"/>
</dbReference>
<dbReference type="Pfam" id="PF06487">
    <property type="entry name" value="SAP18"/>
    <property type="match status" value="1"/>
</dbReference>
<dbReference type="Proteomes" id="UP001212411">
    <property type="component" value="Chromosome 3"/>
</dbReference>
<gene>
    <name evidence="2" type="primary">sap18</name>
    <name evidence="2" type="ORF">SOMG_04862</name>
</gene>
<dbReference type="Gene3D" id="3.10.20.550">
    <property type="entry name" value="ASAP complex, SAP18 subunit"/>
    <property type="match status" value="1"/>
</dbReference>
<evidence type="ECO:0000256" key="1">
    <source>
        <dbReference type="ARBA" id="ARBA00009143"/>
    </source>
</evidence>
<keyword evidence="3" id="KW-1185">Reference proteome</keyword>
<accession>A0AAE9WIE5</accession>
<dbReference type="EMBL" id="CP115613">
    <property type="protein sequence ID" value="WBW74903.1"/>
    <property type="molecule type" value="Genomic_DNA"/>
</dbReference>
<dbReference type="RefSeq" id="XP_056039146.1">
    <property type="nucleotide sequence ID" value="XM_056183639.1"/>
</dbReference>
<sequence length="145" mass="16751">MNFTSSRSQSPVSSESDPAVGPCPFLIQVYHQFHTRNHILDVLEDVVPSIEIYGWINMSLYELAVFIAEKTLFQQDDTKHPEWMLQFRFVFHDQIKGRPSSREMGTVCLHNPKLFQGSKLLKVTGMKCGDRVDVCIKPNKIRLRK</sequence>